<keyword evidence="4 8" id="KW-0378">Hydrolase</keyword>
<dbReference type="GO" id="GO:0004222">
    <property type="term" value="F:metalloendopeptidase activity"/>
    <property type="evidence" value="ECO:0007669"/>
    <property type="project" value="UniProtKB-UniRule"/>
</dbReference>
<dbReference type="InterPro" id="IPR013856">
    <property type="entry name" value="Peptidase_M4_domain"/>
</dbReference>
<comment type="subcellular location">
    <subcellularLocation>
        <location evidence="8">Secreted</location>
    </subcellularLocation>
</comment>
<evidence type="ECO:0000259" key="9">
    <source>
        <dbReference type="Pfam" id="PF01447"/>
    </source>
</evidence>
<dbReference type="PRINTS" id="PR00730">
    <property type="entry name" value="THERMOLYSIN"/>
</dbReference>
<evidence type="ECO:0000256" key="5">
    <source>
        <dbReference type="ARBA" id="ARBA00022833"/>
    </source>
</evidence>
<feature type="active site" evidence="7">
    <location>
        <position position="169"/>
    </location>
</feature>
<evidence type="ECO:0000256" key="8">
    <source>
        <dbReference type="RuleBase" id="RU366073"/>
    </source>
</evidence>
<dbReference type="Pfam" id="PF01447">
    <property type="entry name" value="Peptidase_M4"/>
    <property type="match status" value="1"/>
</dbReference>
<dbReference type="AlphaFoldDB" id="A0AB74UCH6"/>
<name>A0AB74UCH6_9GAMM</name>
<organism evidence="11">
    <name type="scientific">Salinicola endophyticus</name>
    <dbReference type="NCBI Taxonomy" id="1949083"/>
    <lineage>
        <taxon>Bacteria</taxon>
        <taxon>Pseudomonadati</taxon>
        <taxon>Pseudomonadota</taxon>
        <taxon>Gammaproteobacteria</taxon>
        <taxon>Oceanospirillales</taxon>
        <taxon>Halomonadaceae</taxon>
        <taxon>Salinicola</taxon>
    </lineage>
</organism>
<keyword evidence="6 8" id="KW-0482">Metalloprotease</keyword>
<protein>
    <recommendedName>
        <fullName evidence="8">Neutral metalloproteinase</fullName>
        <ecNumber evidence="8">3.4.24.-</ecNumber>
    </recommendedName>
</protein>
<reference evidence="11" key="1">
    <citation type="submission" date="2024-06" db="EMBL/GenBank/DDBJ databases">
        <title>Complete genome of Salinicola endophyticus HNIBRBA4755.</title>
        <authorList>
            <person name="Shin S.Y."/>
            <person name="Kang H."/>
            <person name="Song J."/>
        </authorList>
    </citation>
    <scope>NUCLEOTIDE SEQUENCE</scope>
    <source>
        <strain evidence="11">HNIBRBA4755</strain>
    </source>
</reference>
<comment type="similarity">
    <text evidence="1 8">Belongs to the peptidase M4 family.</text>
</comment>
<comment type="function">
    <text evidence="8">Extracellular zinc metalloprotease.</text>
</comment>
<dbReference type="CDD" id="cd09597">
    <property type="entry name" value="M4_TLP"/>
    <property type="match status" value="1"/>
</dbReference>
<feature type="domain" description="Peptidase M4" evidence="9">
    <location>
        <begin position="92"/>
        <end position="176"/>
    </location>
</feature>
<evidence type="ECO:0000256" key="2">
    <source>
        <dbReference type="ARBA" id="ARBA00022670"/>
    </source>
</evidence>
<evidence type="ECO:0000256" key="1">
    <source>
        <dbReference type="ARBA" id="ARBA00009388"/>
    </source>
</evidence>
<evidence type="ECO:0000256" key="7">
    <source>
        <dbReference type="PIRSR" id="PIRSR623612-1"/>
    </source>
</evidence>
<evidence type="ECO:0000313" key="11">
    <source>
        <dbReference type="EMBL" id="XCJ78350.1"/>
    </source>
</evidence>
<keyword evidence="8" id="KW-0964">Secreted</keyword>
<feature type="active site" description="Proton donor" evidence="7">
    <location>
        <position position="270"/>
    </location>
</feature>
<gene>
    <name evidence="11" type="ORF">ABV408_13015</name>
</gene>
<dbReference type="Gene3D" id="3.10.170.10">
    <property type="match status" value="1"/>
</dbReference>
<sequence>MPATTRPGQAHGFMPPHVLERILSHGNARLQRCAQATLRADAQFRLRNAAQTAARPADGQRGGEPARYIYTAAQQEILPGERVRSEGDPESGDLAVDEAYRWLGATYLFYWEVFARDSIDAQGMALLGTVHYGEEYDNAFWNGAQMVFGDGDGELFNRFTVALDVVAHELTHGVIEREAGLIYADQSGALNESLADVFGAMVKQHHFEQAAEEADWLIGEGLLTERVNGRALRSMANPGSAYDDPVLGKDPQPGHMDAFVNTASDNGGVHINSGIPNRAFYLAATRLGGFAWEAAGPVWFDALRDPRLARDADFATFAEITVRCAQQRFGADSPVMEAVRQAWVDVGVLR</sequence>
<dbReference type="EMBL" id="CP159578">
    <property type="protein sequence ID" value="XCJ78350.1"/>
    <property type="molecule type" value="Genomic_DNA"/>
</dbReference>
<evidence type="ECO:0000256" key="3">
    <source>
        <dbReference type="ARBA" id="ARBA00022723"/>
    </source>
</evidence>
<dbReference type="GO" id="GO:0005576">
    <property type="term" value="C:extracellular region"/>
    <property type="evidence" value="ECO:0007669"/>
    <property type="project" value="UniProtKB-SubCell"/>
</dbReference>
<accession>A0AB74UCH6</accession>
<dbReference type="InterPro" id="IPR052759">
    <property type="entry name" value="Metalloprotease_M4"/>
</dbReference>
<dbReference type="GO" id="GO:0046872">
    <property type="term" value="F:metal ion binding"/>
    <property type="evidence" value="ECO:0007669"/>
    <property type="project" value="UniProtKB-UniRule"/>
</dbReference>
<dbReference type="Gene3D" id="1.10.390.10">
    <property type="entry name" value="Neutral Protease Domain 2"/>
    <property type="match status" value="1"/>
</dbReference>
<keyword evidence="2 8" id="KW-0645">Protease</keyword>
<dbReference type="InterPro" id="IPR023612">
    <property type="entry name" value="Peptidase_M4"/>
</dbReference>
<dbReference type="EC" id="3.4.24.-" evidence="8"/>
<dbReference type="PANTHER" id="PTHR43579">
    <property type="match status" value="1"/>
</dbReference>
<dbReference type="RefSeq" id="WP_353979352.1">
    <property type="nucleotide sequence ID" value="NZ_CP159578.1"/>
</dbReference>
<feature type="domain" description="Peptidase M4 C-terminal" evidence="10">
    <location>
        <begin position="179"/>
        <end position="348"/>
    </location>
</feature>
<evidence type="ECO:0000256" key="4">
    <source>
        <dbReference type="ARBA" id="ARBA00022801"/>
    </source>
</evidence>
<dbReference type="GO" id="GO:0006508">
    <property type="term" value="P:proteolysis"/>
    <property type="evidence" value="ECO:0007669"/>
    <property type="project" value="UniProtKB-KW"/>
</dbReference>
<dbReference type="PANTHER" id="PTHR43579:SF1">
    <property type="entry name" value="NEUTRAL METALLOPROTEINASE"/>
    <property type="match status" value="1"/>
</dbReference>
<keyword evidence="5 8" id="KW-0862">Zinc</keyword>
<proteinExistence type="inferred from homology"/>
<evidence type="ECO:0000259" key="10">
    <source>
        <dbReference type="Pfam" id="PF02868"/>
    </source>
</evidence>
<dbReference type="InterPro" id="IPR001570">
    <property type="entry name" value="Peptidase_M4_C_domain"/>
</dbReference>
<keyword evidence="3" id="KW-0479">Metal-binding</keyword>
<dbReference type="InterPro" id="IPR027268">
    <property type="entry name" value="Peptidase_M4/M1_CTD_sf"/>
</dbReference>
<comment type="cofactor">
    <cofactor evidence="8">
        <name>Zn(2+)</name>
        <dbReference type="ChEBI" id="CHEBI:29105"/>
    </cofactor>
</comment>
<evidence type="ECO:0000256" key="6">
    <source>
        <dbReference type="ARBA" id="ARBA00023049"/>
    </source>
</evidence>
<dbReference type="SUPFAM" id="SSF55486">
    <property type="entry name" value="Metalloproteases ('zincins'), catalytic domain"/>
    <property type="match status" value="1"/>
</dbReference>
<dbReference type="Pfam" id="PF02868">
    <property type="entry name" value="Peptidase_M4_C"/>
    <property type="match status" value="1"/>
</dbReference>